<feature type="transmembrane region" description="Helical" evidence="1">
    <location>
        <begin position="72"/>
        <end position="90"/>
    </location>
</feature>
<organism evidence="2 3">
    <name type="scientific">Weissella oryzae (strain DSM 25784 / JCM 18191 / LMG 30913 / SG25)</name>
    <dbReference type="NCBI Taxonomy" id="1329250"/>
    <lineage>
        <taxon>Bacteria</taxon>
        <taxon>Bacillati</taxon>
        <taxon>Bacillota</taxon>
        <taxon>Bacilli</taxon>
        <taxon>Lactobacillales</taxon>
        <taxon>Lactobacillaceae</taxon>
        <taxon>Weissella</taxon>
    </lineage>
</organism>
<proteinExistence type="predicted"/>
<dbReference type="Proteomes" id="UP000030643">
    <property type="component" value="Unassembled WGS sequence"/>
</dbReference>
<feature type="transmembrane region" description="Helical" evidence="1">
    <location>
        <begin position="31"/>
        <end position="51"/>
    </location>
</feature>
<accession>A0A069D267</accession>
<sequence length="92" mass="10502">MPITVFAFSVFLAACANLILFINLPSDMMRWYGFFAQLILIMTALLVLISSRDLPKVKLTGGKLQRLTKNEWIIVIELLLTVIIALWMFITL</sequence>
<dbReference type="OrthoDB" id="9873570at2"/>
<evidence type="ECO:0000313" key="2">
    <source>
        <dbReference type="EMBL" id="GAK31496.1"/>
    </source>
</evidence>
<keyword evidence="1" id="KW-0472">Membrane</keyword>
<dbReference type="AlphaFoldDB" id="A0A069D267"/>
<name>A0A069D267_WEIOS</name>
<keyword evidence="1" id="KW-0812">Transmembrane</keyword>
<dbReference type="RefSeq" id="WP_027699468.1">
    <property type="nucleotide sequence ID" value="NZ_DF820493.1"/>
</dbReference>
<dbReference type="STRING" id="1329250.WOSG25_100620"/>
<evidence type="ECO:0000313" key="3">
    <source>
        <dbReference type="Proteomes" id="UP000030643"/>
    </source>
</evidence>
<reference evidence="3" key="1">
    <citation type="journal article" date="2014" name="Genome Announc.">
        <title>Draft genome sequence of Weissella oryzae SG25T, isolated from fermented rice grains.</title>
        <authorList>
            <person name="Tanizawa Y."/>
            <person name="Fujisawa T."/>
            <person name="Mochizuki T."/>
            <person name="Kaminuma E."/>
            <person name="Suzuki Y."/>
            <person name="Nakamura Y."/>
            <person name="Tohno M."/>
        </authorList>
    </citation>
    <scope>NUCLEOTIDE SEQUENCE [LARGE SCALE GENOMIC DNA]</scope>
    <source>
        <strain evidence="3">DSM 25784 / JCM 18191 / LMG 30913 / SG25</strain>
    </source>
</reference>
<keyword evidence="3" id="KW-1185">Reference proteome</keyword>
<keyword evidence="1" id="KW-1133">Transmembrane helix</keyword>
<evidence type="ECO:0000256" key="1">
    <source>
        <dbReference type="SAM" id="Phobius"/>
    </source>
</evidence>
<dbReference type="EMBL" id="DF820493">
    <property type="protein sequence ID" value="GAK31496.1"/>
    <property type="molecule type" value="Genomic_DNA"/>
</dbReference>
<protein>
    <submittedName>
        <fullName evidence="2">Uncharacterized protein</fullName>
    </submittedName>
</protein>
<gene>
    <name evidence="2" type="ORF">WOSG25_100620</name>
</gene>